<feature type="domain" description="Helix-turn-helix" evidence="2">
    <location>
        <begin position="74"/>
        <end position="120"/>
    </location>
</feature>
<name>A0A6N7XTB5_9ACTN</name>
<feature type="region of interest" description="Disordered" evidence="1">
    <location>
        <begin position="34"/>
        <end position="55"/>
    </location>
</feature>
<dbReference type="AlphaFoldDB" id="A0A6N7XTB5"/>
<reference evidence="3 4" key="1">
    <citation type="submission" date="2019-08" db="EMBL/GenBank/DDBJ databases">
        <title>In-depth cultivation of the pig gut microbiome towards novel bacterial diversity and tailored functional studies.</title>
        <authorList>
            <person name="Wylensek D."/>
            <person name="Hitch T.C.A."/>
            <person name="Clavel T."/>
        </authorList>
    </citation>
    <scope>NUCLEOTIDE SEQUENCE [LARGE SCALE GENOMIC DNA]</scope>
    <source>
        <strain evidence="3 4">CA-Schmier-601-WT-1</strain>
    </source>
</reference>
<dbReference type="EMBL" id="VUNC01000009">
    <property type="protein sequence ID" value="MST73345.1"/>
    <property type="molecule type" value="Genomic_DNA"/>
</dbReference>
<comment type="caution">
    <text evidence="3">The sequence shown here is derived from an EMBL/GenBank/DDBJ whole genome shotgun (WGS) entry which is preliminary data.</text>
</comment>
<feature type="compositionally biased region" description="Basic and acidic residues" evidence="1">
    <location>
        <begin position="41"/>
        <end position="55"/>
    </location>
</feature>
<dbReference type="Proteomes" id="UP000469325">
    <property type="component" value="Unassembled WGS sequence"/>
</dbReference>
<keyword evidence="4" id="KW-1185">Reference proteome</keyword>
<dbReference type="GO" id="GO:0003677">
    <property type="term" value="F:DNA binding"/>
    <property type="evidence" value="ECO:0007669"/>
    <property type="project" value="InterPro"/>
</dbReference>
<dbReference type="InterPro" id="IPR041657">
    <property type="entry name" value="HTH_17"/>
</dbReference>
<dbReference type="SUPFAM" id="SSF46955">
    <property type="entry name" value="Putative DNA-binding domain"/>
    <property type="match status" value="1"/>
</dbReference>
<proteinExistence type="predicted"/>
<protein>
    <submittedName>
        <fullName evidence="3">Helix-turn-helix domain-containing protein</fullName>
    </submittedName>
</protein>
<evidence type="ECO:0000313" key="4">
    <source>
        <dbReference type="Proteomes" id="UP000469325"/>
    </source>
</evidence>
<evidence type="ECO:0000259" key="2">
    <source>
        <dbReference type="Pfam" id="PF12728"/>
    </source>
</evidence>
<dbReference type="Pfam" id="PF12728">
    <property type="entry name" value="HTH_17"/>
    <property type="match status" value="1"/>
</dbReference>
<evidence type="ECO:0000313" key="3">
    <source>
        <dbReference type="EMBL" id="MST73345.1"/>
    </source>
</evidence>
<accession>A0A6N7XTB5</accession>
<dbReference type="InterPro" id="IPR010093">
    <property type="entry name" value="SinI_DNA-bd"/>
</dbReference>
<gene>
    <name evidence="3" type="ORF">FYJ68_09550</name>
</gene>
<dbReference type="InterPro" id="IPR009061">
    <property type="entry name" value="DNA-bd_dom_put_sf"/>
</dbReference>
<sequence>MCRRHSWRRARLAHGGTRCHPRREHLGGIRMAADQAGSRTDNGHRGESPAVPRNEEDLERIARICAAGADGDLWMDTRSVELYLGISRRTLYRLVKNGAIPVSRVGRRIRVSKRALDAAVAAGLVW</sequence>
<evidence type="ECO:0000256" key="1">
    <source>
        <dbReference type="SAM" id="MobiDB-lite"/>
    </source>
</evidence>
<organism evidence="3 4">
    <name type="scientific">Olsenella porci</name>
    <dbReference type="NCBI Taxonomy" id="2652279"/>
    <lineage>
        <taxon>Bacteria</taxon>
        <taxon>Bacillati</taxon>
        <taxon>Actinomycetota</taxon>
        <taxon>Coriobacteriia</taxon>
        <taxon>Coriobacteriales</taxon>
        <taxon>Atopobiaceae</taxon>
        <taxon>Olsenella</taxon>
    </lineage>
</organism>
<dbReference type="NCBIfam" id="TIGR01764">
    <property type="entry name" value="excise"/>
    <property type="match status" value="1"/>
</dbReference>